<evidence type="ECO:0000313" key="3">
    <source>
        <dbReference type="Proteomes" id="UP001208570"/>
    </source>
</evidence>
<dbReference type="CDD" id="cd00063">
    <property type="entry name" value="FN3"/>
    <property type="match status" value="1"/>
</dbReference>
<gene>
    <name evidence="2" type="ORF">LSH36_13g23025</name>
</gene>
<dbReference type="InterPro" id="IPR036116">
    <property type="entry name" value="FN3_sf"/>
</dbReference>
<dbReference type="InterPro" id="IPR003961">
    <property type="entry name" value="FN3_dom"/>
</dbReference>
<dbReference type="Gene3D" id="2.60.40.10">
    <property type="entry name" value="Immunoglobulins"/>
    <property type="match status" value="1"/>
</dbReference>
<organism evidence="2 3">
    <name type="scientific">Paralvinella palmiformis</name>
    <dbReference type="NCBI Taxonomy" id="53620"/>
    <lineage>
        <taxon>Eukaryota</taxon>
        <taxon>Metazoa</taxon>
        <taxon>Spiralia</taxon>
        <taxon>Lophotrochozoa</taxon>
        <taxon>Annelida</taxon>
        <taxon>Polychaeta</taxon>
        <taxon>Sedentaria</taxon>
        <taxon>Canalipalpata</taxon>
        <taxon>Terebellida</taxon>
        <taxon>Terebelliformia</taxon>
        <taxon>Alvinellidae</taxon>
        <taxon>Paralvinella</taxon>
    </lineage>
</organism>
<name>A0AAD9KDZ1_9ANNE</name>
<dbReference type="Proteomes" id="UP001208570">
    <property type="component" value="Unassembled WGS sequence"/>
</dbReference>
<evidence type="ECO:0000313" key="2">
    <source>
        <dbReference type="EMBL" id="KAK2168960.1"/>
    </source>
</evidence>
<keyword evidence="3" id="KW-1185">Reference proteome</keyword>
<proteinExistence type="predicted"/>
<dbReference type="InterPro" id="IPR013783">
    <property type="entry name" value="Ig-like_fold"/>
</dbReference>
<reference evidence="2" key="1">
    <citation type="journal article" date="2023" name="Mol. Biol. Evol.">
        <title>Third-Generation Sequencing Reveals the Adaptive Role of the Epigenome in Three Deep-Sea Polychaetes.</title>
        <authorList>
            <person name="Perez M."/>
            <person name="Aroh O."/>
            <person name="Sun Y."/>
            <person name="Lan Y."/>
            <person name="Juniper S.K."/>
            <person name="Young C.R."/>
            <person name="Angers B."/>
            <person name="Qian P.Y."/>
        </authorList>
    </citation>
    <scope>NUCLEOTIDE SEQUENCE</scope>
    <source>
        <strain evidence="2">P08H-3</strain>
    </source>
</reference>
<evidence type="ECO:0000259" key="1">
    <source>
        <dbReference type="PROSITE" id="PS50853"/>
    </source>
</evidence>
<dbReference type="SUPFAM" id="SSF49265">
    <property type="entry name" value="Fibronectin type III"/>
    <property type="match status" value="1"/>
</dbReference>
<protein>
    <recommendedName>
        <fullName evidence="1">Fibronectin type-III domain-containing protein</fullName>
    </recommendedName>
</protein>
<sequence length="196" mass="22670">MITPKSFRLEWKPLYNTISLDLRVYYGYRIQYTVSRTTEWVTYDVPFNRSHFVMTDLQDNSTYDCKIVPFRNTANGFDTGISLNATLSTLGCPRPSPVKDVNFSPVRVTNSNQWLISLSWKLPQNTDCNTISLTRVSYYMADIDNEMSKYINETSIDFPLTSPGIYQIELQVVSVQNRTSEIVYKQLNVATYLSMF</sequence>
<accession>A0AAD9KDZ1</accession>
<dbReference type="PROSITE" id="PS50853">
    <property type="entry name" value="FN3"/>
    <property type="match status" value="1"/>
</dbReference>
<dbReference type="AlphaFoldDB" id="A0AAD9KDZ1"/>
<dbReference type="EMBL" id="JAODUP010000013">
    <property type="protein sequence ID" value="KAK2168960.1"/>
    <property type="molecule type" value="Genomic_DNA"/>
</dbReference>
<feature type="domain" description="Fibronectin type-III" evidence="1">
    <location>
        <begin position="1"/>
        <end position="89"/>
    </location>
</feature>
<comment type="caution">
    <text evidence="2">The sequence shown here is derived from an EMBL/GenBank/DDBJ whole genome shotgun (WGS) entry which is preliminary data.</text>
</comment>